<organism evidence="2 3">
    <name type="scientific">Kingdonia uniflora</name>
    <dbReference type="NCBI Taxonomy" id="39325"/>
    <lineage>
        <taxon>Eukaryota</taxon>
        <taxon>Viridiplantae</taxon>
        <taxon>Streptophyta</taxon>
        <taxon>Embryophyta</taxon>
        <taxon>Tracheophyta</taxon>
        <taxon>Spermatophyta</taxon>
        <taxon>Magnoliopsida</taxon>
        <taxon>Ranunculales</taxon>
        <taxon>Circaeasteraceae</taxon>
        <taxon>Kingdonia</taxon>
    </lineage>
</organism>
<dbReference type="PANTHER" id="PTHR11686:SF9">
    <property type="entry name" value="RE13973P"/>
    <property type="match status" value="1"/>
</dbReference>
<feature type="binding site" evidence="1">
    <location>
        <position position="50"/>
    </location>
    <ligand>
        <name>L-glutamate</name>
        <dbReference type="ChEBI" id="CHEBI:29985"/>
    </ligand>
</feature>
<sequence>MFLLLIETNNKSSQGHLSLILSMTTTVNYIFGAGVLSPSTGIVLNNEMDDFSTPIENTTDKLPPAPTNFIEPNKRLLSSMTPIIVLKVN</sequence>
<name>A0A7J7MXH1_9MAGN</name>
<accession>A0A7J7MXH1</accession>
<dbReference type="GO" id="GO:0036374">
    <property type="term" value="F:glutathione hydrolase activity"/>
    <property type="evidence" value="ECO:0007669"/>
    <property type="project" value="InterPro"/>
</dbReference>
<dbReference type="EMBL" id="JACGCM010001193">
    <property type="protein sequence ID" value="KAF6159480.1"/>
    <property type="molecule type" value="Genomic_DNA"/>
</dbReference>
<dbReference type="AlphaFoldDB" id="A0A7J7MXH1"/>
<dbReference type="Pfam" id="PF01019">
    <property type="entry name" value="G_glu_transpept"/>
    <property type="match status" value="1"/>
</dbReference>
<evidence type="ECO:0000313" key="3">
    <source>
        <dbReference type="Proteomes" id="UP000541444"/>
    </source>
</evidence>
<keyword evidence="3" id="KW-1185">Reference proteome</keyword>
<dbReference type="OrthoDB" id="2015213at2759"/>
<dbReference type="GO" id="GO:0006751">
    <property type="term" value="P:glutathione catabolic process"/>
    <property type="evidence" value="ECO:0007669"/>
    <property type="project" value="InterPro"/>
</dbReference>
<feature type="binding site" evidence="1">
    <location>
        <begin position="26"/>
        <end position="28"/>
    </location>
    <ligand>
        <name>L-glutamate</name>
        <dbReference type="ChEBI" id="CHEBI:29985"/>
    </ligand>
</feature>
<dbReference type="PRINTS" id="PR01210">
    <property type="entry name" value="GGTRANSPTASE"/>
</dbReference>
<evidence type="ECO:0000313" key="2">
    <source>
        <dbReference type="EMBL" id="KAF6159480.1"/>
    </source>
</evidence>
<dbReference type="Proteomes" id="UP000541444">
    <property type="component" value="Unassembled WGS sequence"/>
</dbReference>
<dbReference type="InterPro" id="IPR029055">
    <property type="entry name" value="Ntn_hydrolases_N"/>
</dbReference>
<comment type="caution">
    <text evidence="2">The sequence shown here is derived from an EMBL/GenBank/DDBJ whole genome shotgun (WGS) entry which is preliminary data.</text>
</comment>
<dbReference type="InterPro" id="IPR043137">
    <property type="entry name" value="GGT_ssub_C"/>
</dbReference>
<proteinExistence type="predicted"/>
<dbReference type="InterPro" id="IPR000101">
    <property type="entry name" value="GGT_peptidase"/>
</dbReference>
<evidence type="ECO:0000256" key="1">
    <source>
        <dbReference type="PIRSR" id="PIRSR600101-2"/>
    </source>
</evidence>
<dbReference type="Gene3D" id="3.60.20.40">
    <property type="match status" value="1"/>
</dbReference>
<reference evidence="2 3" key="1">
    <citation type="journal article" date="2020" name="IScience">
        <title>Genome Sequencing of the Endangered Kingdonia uniflora (Circaeasteraceae, Ranunculales) Reveals Potential Mechanisms of Evolutionary Specialization.</title>
        <authorList>
            <person name="Sun Y."/>
            <person name="Deng T."/>
            <person name="Zhang A."/>
            <person name="Moore M.J."/>
            <person name="Landis J.B."/>
            <person name="Lin N."/>
            <person name="Zhang H."/>
            <person name="Zhang X."/>
            <person name="Huang J."/>
            <person name="Zhang X."/>
            <person name="Sun H."/>
            <person name="Wang H."/>
        </authorList>
    </citation>
    <scope>NUCLEOTIDE SEQUENCE [LARGE SCALE GENOMIC DNA]</scope>
    <source>
        <strain evidence="2">TB1705</strain>
        <tissue evidence="2">Leaf</tissue>
    </source>
</reference>
<gene>
    <name evidence="2" type="ORF">GIB67_032251</name>
</gene>
<dbReference type="GO" id="GO:0005886">
    <property type="term" value="C:plasma membrane"/>
    <property type="evidence" value="ECO:0007669"/>
    <property type="project" value="TreeGrafter"/>
</dbReference>
<protein>
    <submittedName>
        <fullName evidence="2">Uncharacterized protein</fullName>
    </submittedName>
</protein>
<feature type="binding site" evidence="1">
    <location>
        <begin position="78"/>
        <end position="79"/>
    </location>
    <ligand>
        <name>L-glutamate</name>
        <dbReference type="ChEBI" id="CHEBI:29985"/>
    </ligand>
</feature>
<feature type="non-terminal residue" evidence="2">
    <location>
        <position position="1"/>
    </location>
</feature>
<dbReference type="PANTHER" id="PTHR11686">
    <property type="entry name" value="GAMMA GLUTAMYL TRANSPEPTIDASE"/>
    <property type="match status" value="1"/>
</dbReference>
<dbReference type="SUPFAM" id="SSF56235">
    <property type="entry name" value="N-terminal nucleophile aminohydrolases (Ntn hydrolases)"/>
    <property type="match status" value="1"/>
</dbReference>